<accession>A0ACB0IKV9</accession>
<keyword evidence="2" id="KW-1185">Reference proteome</keyword>
<dbReference type="EMBL" id="CASHSV030000001">
    <property type="protein sequence ID" value="CAJ2632393.1"/>
    <property type="molecule type" value="Genomic_DNA"/>
</dbReference>
<protein>
    <submittedName>
        <fullName evidence="1">Uncharacterized protein</fullName>
    </submittedName>
</protein>
<reference evidence="1" key="1">
    <citation type="submission" date="2023-10" db="EMBL/GenBank/DDBJ databases">
        <authorList>
            <person name="Rodriguez Cubillos JULIANA M."/>
            <person name="De Vega J."/>
        </authorList>
    </citation>
    <scope>NUCLEOTIDE SEQUENCE</scope>
</reference>
<sequence>MDFHLKQWRNQHESEEEQHSTKMPKLVLHHPAESHHQQSSVPPALPFLVPHSNTKLTNLSDSITLPHSNITNRSFPRIGSHFSISQWQELELQALIFRYMLVGASVPPELLQPIRKSLLHSSPYFLHHPLQHYQSTALLQAGYWGRGAMDPEPGRCRRTDGKKWRCSRDVVTGQKYCERHMHRGRNRSRKPVELPTPTSAGGGGGGGGSFSASQSLATASLKSPFNLLHLNERSYGTKNEDKSSLFESEDHVGGDGRSGGKMLRHFFDDWPRSLQQESDNAENNNGGGSSSTCLSISMPGGNNNTSSSTSDIVSLKLSTGYGEEPCPRNVNVGLETEQQQQLQVNWVGGWNSGNQVSSMGGPLAEALRSSTTTSSPTSVLHQLPRSSASETSYISA</sequence>
<gene>
    <name evidence="1" type="ORF">MILVUS5_LOCUS3712</name>
</gene>
<evidence type="ECO:0000313" key="1">
    <source>
        <dbReference type="EMBL" id="CAJ2632393.1"/>
    </source>
</evidence>
<comment type="caution">
    <text evidence="1">The sequence shown here is derived from an EMBL/GenBank/DDBJ whole genome shotgun (WGS) entry which is preliminary data.</text>
</comment>
<evidence type="ECO:0000313" key="2">
    <source>
        <dbReference type="Proteomes" id="UP001177021"/>
    </source>
</evidence>
<dbReference type="Proteomes" id="UP001177021">
    <property type="component" value="Unassembled WGS sequence"/>
</dbReference>
<proteinExistence type="predicted"/>
<organism evidence="1 2">
    <name type="scientific">Trifolium pratense</name>
    <name type="common">Red clover</name>
    <dbReference type="NCBI Taxonomy" id="57577"/>
    <lineage>
        <taxon>Eukaryota</taxon>
        <taxon>Viridiplantae</taxon>
        <taxon>Streptophyta</taxon>
        <taxon>Embryophyta</taxon>
        <taxon>Tracheophyta</taxon>
        <taxon>Spermatophyta</taxon>
        <taxon>Magnoliopsida</taxon>
        <taxon>eudicotyledons</taxon>
        <taxon>Gunneridae</taxon>
        <taxon>Pentapetalae</taxon>
        <taxon>rosids</taxon>
        <taxon>fabids</taxon>
        <taxon>Fabales</taxon>
        <taxon>Fabaceae</taxon>
        <taxon>Papilionoideae</taxon>
        <taxon>50 kb inversion clade</taxon>
        <taxon>NPAAA clade</taxon>
        <taxon>Hologalegina</taxon>
        <taxon>IRL clade</taxon>
        <taxon>Trifolieae</taxon>
        <taxon>Trifolium</taxon>
    </lineage>
</organism>
<name>A0ACB0IKV9_TRIPR</name>